<dbReference type="Proteomes" id="UP000593574">
    <property type="component" value="Unassembled WGS sequence"/>
</dbReference>
<gene>
    <name evidence="1" type="ORF">Golax_019321</name>
</gene>
<evidence type="ECO:0008006" key="3">
    <source>
        <dbReference type="Google" id="ProtNLM"/>
    </source>
</evidence>
<dbReference type="AlphaFoldDB" id="A0A7J8Z5Y5"/>
<organism evidence="1 2">
    <name type="scientific">Gossypium laxum</name>
    <dbReference type="NCBI Taxonomy" id="34288"/>
    <lineage>
        <taxon>Eukaryota</taxon>
        <taxon>Viridiplantae</taxon>
        <taxon>Streptophyta</taxon>
        <taxon>Embryophyta</taxon>
        <taxon>Tracheophyta</taxon>
        <taxon>Spermatophyta</taxon>
        <taxon>Magnoliopsida</taxon>
        <taxon>eudicotyledons</taxon>
        <taxon>Gunneridae</taxon>
        <taxon>Pentapetalae</taxon>
        <taxon>rosids</taxon>
        <taxon>malvids</taxon>
        <taxon>Malvales</taxon>
        <taxon>Malvaceae</taxon>
        <taxon>Malvoideae</taxon>
        <taxon>Gossypium</taxon>
    </lineage>
</organism>
<feature type="non-terminal residue" evidence="1">
    <location>
        <position position="119"/>
    </location>
</feature>
<keyword evidence="2" id="KW-1185">Reference proteome</keyword>
<accession>A0A7J8Z5Y5</accession>
<reference evidence="1 2" key="1">
    <citation type="journal article" date="2019" name="Genome Biol. Evol.">
        <title>Insights into the evolution of the New World diploid cottons (Gossypium, subgenus Houzingenia) based on genome sequencing.</title>
        <authorList>
            <person name="Grover C.E."/>
            <person name="Arick M.A. 2nd"/>
            <person name="Thrash A."/>
            <person name="Conover J.L."/>
            <person name="Sanders W.S."/>
            <person name="Peterson D.G."/>
            <person name="Frelichowski J.E."/>
            <person name="Scheffler J.A."/>
            <person name="Scheffler B.E."/>
            <person name="Wendel J.F."/>
        </authorList>
    </citation>
    <scope>NUCLEOTIDE SEQUENCE [LARGE SCALE GENOMIC DNA]</scope>
    <source>
        <strain evidence="1">4</strain>
        <tissue evidence="1">Leaf</tissue>
    </source>
</reference>
<sequence>MEKDMVDLRLEDEEEEVLQFGEKVILQNSGYDLCLVGFCLRENVVHFPALKNTIANLWFNLEGRCPLDKRKEIDLSGGTRSVDMEDDSEGLHLINSEGKKRPKPNKQISGKTIGAFMAE</sequence>
<evidence type="ECO:0000313" key="2">
    <source>
        <dbReference type="Proteomes" id="UP000593574"/>
    </source>
</evidence>
<comment type="caution">
    <text evidence="1">The sequence shown here is derived from an EMBL/GenBank/DDBJ whole genome shotgun (WGS) entry which is preliminary data.</text>
</comment>
<dbReference type="EMBL" id="JABEZV010000003">
    <property type="protein sequence ID" value="MBA0707267.1"/>
    <property type="molecule type" value="Genomic_DNA"/>
</dbReference>
<evidence type="ECO:0000313" key="1">
    <source>
        <dbReference type="EMBL" id="MBA0707267.1"/>
    </source>
</evidence>
<proteinExistence type="predicted"/>
<name>A0A7J8Z5Y5_9ROSI</name>
<protein>
    <recommendedName>
        <fullName evidence="3">DUF4283 domain-containing protein</fullName>
    </recommendedName>
</protein>